<protein>
    <submittedName>
        <fullName evidence="2">Uncharacterized protein</fullName>
    </submittedName>
</protein>
<proteinExistence type="predicted"/>
<organism evidence="2 3">
    <name type="scientific">Actinoalloteichus fjordicus</name>
    <dbReference type="NCBI Taxonomy" id="1612552"/>
    <lineage>
        <taxon>Bacteria</taxon>
        <taxon>Bacillati</taxon>
        <taxon>Actinomycetota</taxon>
        <taxon>Actinomycetes</taxon>
        <taxon>Pseudonocardiales</taxon>
        <taxon>Pseudonocardiaceae</taxon>
        <taxon>Actinoalloteichus</taxon>
    </lineage>
</organism>
<evidence type="ECO:0000256" key="1">
    <source>
        <dbReference type="SAM" id="MobiDB-lite"/>
    </source>
</evidence>
<dbReference type="Proteomes" id="UP000185511">
    <property type="component" value="Chromosome"/>
</dbReference>
<gene>
    <name evidence="2" type="ORF">UA74_27930</name>
</gene>
<keyword evidence="3" id="KW-1185">Reference proteome</keyword>
<sequence>MVKPSSGKRPLARAMGSASAAGVLLMMNRRFSSLRYMNRKLSRELPDDDELDQEAPGRPTVVERTVG</sequence>
<name>A0AAC9PUX6_9PSEU</name>
<dbReference type="EMBL" id="CP016076">
    <property type="protein sequence ID" value="APU17587.1"/>
    <property type="molecule type" value="Genomic_DNA"/>
</dbReference>
<evidence type="ECO:0000313" key="2">
    <source>
        <dbReference type="EMBL" id="APU17587.1"/>
    </source>
</evidence>
<accession>A0AAC9PUX6</accession>
<dbReference type="KEGG" id="acad:UA74_27930"/>
<reference evidence="3" key="1">
    <citation type="submission" date="2016-06" db="EMBL/GenBank/DDBJ databases">
        <title>Complete genome sequence of Actinoalloteichus fjordicus DSM 46855 (=ADI127-17), type strain of the new species Actinoalloteichus fjordicus.</title>
        <authorList>
            <person name="Ruckert C."/>
            <person name="Nouioui I."/>
            <person name="Willmese J."/>
            <person name="van Wezel G."/>
            <person name="Klenk H.-P."/>
            <person name="Kalinowski J."/>
            <person name="Zotchev S.B."/>
        </authorList>
    </citation>
    <scope>NUCLEOTIDE SEQUENCE [LARGE SCALE GENOMIC DNA]</scope>
    <source>
        <strain evidence="3">ADI127-7</strain>
    </source>
</reference>
<evidence type="ECO:0000313" key="3">
    <source>
        <dbReference type="Proteomes" id="UP000185511"/>
    </source>
</evidence>
<dbReference type="AlphaFoldDB" id="A0AAC9PUX6"/>
<feature type="region of interest" description="Disordered" evidence="1">
    <location>
        <begin position="43"/>
        <end position="67"/>
    </location>
</feature>